<dbReference type="Pfam" id="PF00561">
    <property type="entry name" value="Abhydrolase_1"/>
    <property type="match status" value="1"/>
</dbReference>
<dbReference type="Gene3D" id="1.10.10.10">
    <property type="entry name" value="Winged helix-like DNA-binding domain superfamily/Winged helix DNA-binding domain"/>
    <property type="match status" value="1"/>
</dbReference>
<name>A0A2V3V4B3_9SPHN</name>
<feature type="domain" description="HTH luxR-type" evidence="1">
    <location>
        <begin position="281"/>
        <end position="338"/>
    </location>
</feature>
<comment type="caution">
    <text evidence="2">The sequence shown here is derived from an EMBL/GenBank/DDBJ whole genome shotgun (WGS) entry which is preliminary data.</text>
</comment>
<keyword evidence="3" id="KW-1185">Reference proteome</keyword>
<dbReference type="InterPro" id="IPR000073">
    <property type="entry name" value="AB_hydrolase_1"/>
</dbReference>
<accession>A0A2V3V4B3</accession>
<evidence type="ECO:0000313" key="3">
    <source>
        <dbReference type="Proteomes" id="UP000248014"/>
    </source>
</evidence>
<reference evidence="2 3" key="1">
    <citation type="submission" date="2018-05" db="EMBL/GenBank/DDBJ databases">
        <title>Genomic Encyclopedia of Type Strains, Phase IV (KMG-IV): sequencing the most valuable type-strain genomes for metagenomic binning, comparative biology and taxonomic classification.</title>
        <authorList>
            <person name="Goeker M."/>
        </authorList>
    </citation>
    <scope>NUCLEOTIDE SEQUENCE [LARGE SCALE GENOMIC DNA]</scope>
    <source>
        <strain evidence="2 3">DSM 3183</strain>
    </source>
</reference>
<organism evidence="2 3">
    <name type="scientific">Blastomonas natatoria</name>
    <dbReference type="NCBI Taxonomy" id="34015"/>
    <lineage>
        <taxon>Bacteria</taxon>
        <taxon>Pseudomonadati</taxon>
        <taxon>Pseudomonadota</taxon>
        <taxon>Alphaproteobacteria</taxon>
        <taxon>Sphingomonadales</taxon>
        <taxon>Sphingomonadaceae</taxon>
        <taxon>Blastomonas</taxon>
    </lineage>
</organism>
<dbReference type="InterPro" id="IPR050266">
    <property type="entry name" value="AB_hydrolase_sf"/>
</dbReference>
<dbReference type="SUPFAM" id="SSF53474">
    <property type="entry name" value="alpha/beta-Hydrolases"/>
    <property type="match status" value="1"/>
</dbReference>
<dbReference type="RefSeq" id="WP_110298370.1">
    <property type="nucleotide sequence ID" value="NZ_QJJM01000005.1"/>
</dbReference>
<gene>
    <name evidence="2" type="ORF">C7451_10591</name>
</gene>
<dbReference type="InterPro" id="IPR016032">
    <property type="entry name" value="Sig_transdc_resp-reg_C-effctor"/>
</dbReference>
<dbReference type="InterPro" id="IPR029058">
    <property type="entry name" value="AB_hydrolase_fold"/>
</dbReference>
<dbReference type="InterPro" id="IPR036388">
    <property type="entry name" value="WH-like_DNA-bd_sf"/>
</dbReference>
<dbReference type="SUPFAM" id="SSF46894">
    <property type="entry name" value="C-terminal effector domain of the bipartite response regulators"/>
    <property type="match status" value="2"/>
</dbReference>
<feature type="domain" description="HTH luxR-type" evidence="1">
    <location>
        <begin position="203"/>
        <end position="260"/>
    </location>
</feature>
<dbReference type="Gene3D" id="3.40.50.1820">
    <property type="entry name" value="alpha/beta hydrolase"/>
    <property type="match status" value="1"/>
</dbReference>
<dbReference type="GO" id="GO:0006355">
    <property type="term" value="P:regulation of DNA-templated transcription"/>
    <property type="evidence" value="ECO:0007669"/>
    <property type="project" value="InterPro"/>
</dbReference>
<dbReference type="OrthoDB" id="7618865at2"/>
<protein>
    <submittedName>
        <fullName evidence="2">Pimeloyl-ACP methyl ester carboxylesterase</fullName>
    </submittedName>
</protein>
<dbReference type="PANTHER" id="PTHR43798">
    <property type="entry name" value="MONOACYLGLYCEROL LIPASE"/>
    <property type="match status" value="1"/>
</dbReference>
<evidence type="ECO:0000313" key="2">
    <source>
        <dbReference type="EMBL" id="PXW76320.1"/>
    </source>
</evidence>
<proteinExistence type="predicted"/>
<dbReference type="Proteomes" id="UP000248014">
    <property type="component" value="Unassembled WGS sequence"/>
</dbReference>
<dbReference type="GO" id="GO:0003677">
    <property type="term" value="F:DNA binding"/>
    <property type="evidence" value="ECO:0007669"/>
    <property type="project" value="InterPro"/>
</dbReference>
<dbReference type="AlphaFoldDB" id="A0A2V3V4B3"/>
<dbReference type="InterPro" id="IPR000792">
    <property type="entry name" value="Tscrpt_reg_LuxR_C"/>
</dbReference>
<dbReference type="EMBL" id="QJJM01000005">
    <property type="protein sequence ID" value="PXW76320.1"/>
    <property type="molecule type" value="Genomic_DNA"/>
</dbReference>
<evidence type="ECO:0000259" key="1">
    <source>
        <dbReference type="SMART" id="SM00421"/>
    </source>
</evidence>
<dbReference type="SMART" id="SM00421">
    <property type="entry name" value="HTH_LUXR"/>
    <property type="match status" value="2"/>
</dbReference>
<sequence length="650" mass="68611">MASLANIPGLAHNVRALGVALQAGGFAVSRAQRFLERFRSSADDRNPLDMLHEDAEGFGALLAEAPEALAEALMDDADRAPAGPAFVNPRAYASAACDADGTIIIADPAFAAWAAPLHRGRAELGALKQGRASVSYLLEDASGAAGRDGKFIAVAAAPLAAARHWPLAPEVRRALEKGRADYALVAHLPPTLQPRGLASAARMFGFTAREVSMAEALVRGGDVREAARLEGIAYETGRDAIKSAMARAGCHRQGEFVALCLQIESGEQPGGLAVEPVLRDIFGLTERQARIADAMARGLTREECAQRLMLSVNVVKAELKAIFVQCELSSVVQLTTLVGHIQAVAALAEATDIDLSVATRGAEPLRLLPRADRPGRIAFADHGPRDAIPLICLHTATTGRHLPTSAISALQAGGIRPITLDRPGFGLTAMVEGDYLKHNMRDILEILDTLGIARTSILARGGTMVLAHFAAQYPDRFDRAVVLNPEPPPRADGRLNGLQGHVKKLVYSRPGLIGPLATHLSRRASAGTVERLVLQVVGGSAADRATLADPEILAAYVRSTQQSAMQGGAGFLAIARSEPHDTVQPLADGSPITILCGAEDTMYEASDSVPYWQSLWPGAAAHVVAGAGRMLLFQRPDLVAAALRGDPLML</sequence>